<keyword evidence="7" id="KW-1185">Reference proteome</keyword>
<dbReference type="PANTHER" id="PTHR38099">
    <property type="entry name" value="LARGE RIBOSOMAL RNA SUBUNIT ACCUMULATION PROTEIN YCED"/>
    <property type="match status" value="1"/>
</dbReference>
<evidence type="ECO:0000256" key="2">
    <source>
        <dbReference type="ARBA" id="ARBA00010740"/>
    </source>
</evidence>
<dbReference type="Pfam" id="PF02620">
    <property type="entry name" value="YceD"/>
    <property type="match status" value="1"/>
</dbReference>
<dbReference type="EMBL" id="FNGH01000007">
    <property type="protein sequence ID" value="SDL89124.1"/>
    <property type="molecule type" value="Genomic_DNA"/>
</dbReference>
<dbReference type="GO" id="GO:0005829">
    <property type="term" value="C:cytosol"/>
    <property type="evidence" value="ECO:0007669"/>
    <property type="project" value="TreeGrafter"/>
</dbReference>
<dbReference type="Proteomes" id="UP000199107">
    <property type="component" value="Unassembled WGS sequence"/>
</dbReference>
<dbReference type="InterPro" id="IPR003772">
    <property type="entry name" value="YceD"/>
</dbReference>
<dbReference type="STRING" id="48727.SAMN05192555_107239"/>
<dbReference type="InterPro" id="IPR039255">
    <property type="entry name" value="YceD_bac"/>
</dbReference>
<evidence type="ECO:0000256" key="5">
    <source>
        <dbReference type="ARBA" id="ARBA00031841"/>
    </source>
</evidence>
<evidence type="ECO:0000256" key="3">
    <source>
        <dbReference type="ARBA" id="ARBA00015716"/>
    </source>
</evidence>
<evidence type="ECO:0000256" key="1">
    <source>
        <dbReference type="ARBA" id="ARBA00002868"/>
    </source>
</evidence>
<dbReference type="PANTHER" id="PTHR38099:SF1">
    <property type="entry name" value="LARGE RIBOSOMAL RNA SUBUNIT ACCUMULATION PROTEIN YCED"/>
    <property type="match status" value="1"/>
</dbReference>
<sequence length="175" mass="19427">MLTTRLPLQVEPYRLAANGERLEGLVPLERFARLAAEAGEQSGVVEVRLDFAIDAQGRRVIDGWLSAELQLPCRRCLVPMAQRVESQFLLGMVSSDALAAELPSTHEPVLVENEQLNLLSMLEDELLLSLPQVIYHDEAQCRVSRDQLTSGEASEVEETSAVSPFEVLRTLKDKS</sequence>
<comment type="similarity">
    <text evidence="2">Belongs to the DUF177 domain family.</text>
</comment>
<gene>
    <name evidence="6" type="ORF">SAMN05192555_107239</name>
</gene>
<dbReference type="RefSeq" id="WP_089658558.1">
    <property type="nucleotide sequence ID" value="NZ_FNGH01000007.1"/>
</dbReference>
<evidence type="ECO:0000313" key="6">
    <source>
        <dbReference type="EMBL" id="SDL89124.1"/>
    </source>
</evidence>
<evidence type="ECO:0000256" key="4">
    <source>
        <dbReference type="ARBA" id="ARBA00022517"/>
    </source>
</evidence>
<name>A0A1G9NRX9_9GAMM</name>
<accession>A0A1G9NRX9</accession>
<proteinExistence type="inferred from homology"/>
<dbReference type="OrthoDB" id="9786771at2"/>
<evidence type="ECO:0000313" key="7">
    <source>
        <dbReference type="Proteomes" id="UP000199107"/>
    </source>
</evidence>
<dbReference type="AlphaFoldDB" id="A0A1G9NRX9"/>
<protein>
    <recommendedName>
        <fullName evidence="3">Large ribosomal RNA subunit accumulation protein YceD</fullName>
    </recommendedName>
    <alternativeName>
        <fullName evidence="5">23S rRNA accumulation protein YceD</fullName>
    </alternativeName>
</protein>
<dbReference type="GO" id="GO:0042254">
    <property type="term" value="P:ribosome biogenesis"/>
    <property type="evidence" value="ECO:0007669"/>
    <property type="project" value="UniProtKB-KW"/>
</dbReference>
<reference evidence="7" key="1">
    <citation type="submission" date="2016-10" db="EMBL/GenBank/DDBJ databases">
        <authorList>
            <person name="Varghese N."/>
            <person name="Submissions S."/>
        </authorList>
    </citation>
    <scope>NUCLEOTIDE SEQUENCE [LARGE SCALE GENOMIC DNA]</scope>
    <source>
        <strain evidence="7">AAP</strain>
    </source>
</reference>
<keyword evidence="4" id="KW-0690">Ribosome biogenesis</keyword>
<organism evidence="6 7">
    <name type="scientific">Franzmannia pantelleriensis</name>
    <dbReference type="NCBI Taxonomy" id="48727"/>
    <lineage>
        <taxon>Bacteria</taxon>
        <taxon>Pseudomonadati</taxon>
        <taxon>Pseudomonadota</taxon>
        <taxon>Gammaproteobacteria</taxon>
        <taxon>Oceanospirillales</taxon>
        <taxon>Halomonadaceae</taxon>
        <taxon>Franzmannia</taxon>
    </lineage>
</organism>
<comment type="function">
    <text evidence="1">Plays a role in synthesis, processing and/or stability of 23S rRNA.</text>
</comment>